<protein>
    <recommendedName>
        <fullName evidence="5">Glycosyltransferase RgtA/B/C/D-like domain-containing protein</fullName>
    </recommendedName>
</protein>
<dbReference type="EMBL" id="BONO01000011">
    <property type="protein sequence ID" value="GIG36395.1"/>
    <property type="molecule type" value="Genomic_DNA"/>
</dbReference>
<evidence type="ECO:0000256" key="2">
    <source>
        <dbReference type="SAM" id="Phobius"/>
    </source>
</evidence>
<keyword evidence="2" id="KW-1133">Transmembrane helix</keyword>
<organism evidence="3 4">
    <name type="scientific">Cellulomonas pakistanensis</name>
    <dbReference type="NCBI Taxonomy" id="992287"/>
    <lineage>
        <taxon>Bacteria</taxon>
        <taxon>Bacillati</taxon>
        <taxon>Actinomycetota</taxon>
        <taxon>Actinomycetes</taxon>
        <taxon>Micrococcales</taxon>
        <taxon>Cellulomonadaceae</taxon>
        <taxon>Cellulomonas</taxon>
    </lineage>
</organism>
<keyword evidence="2" id="KW-0812">Transmembrane</keyword>
<evidence type="ECO:0000256" key="1">
    <source>
        <dbReference type="SAM" id="MobiDB-lite"/>
    </source>
</evidence>
<name>A0A919PB88_9CELL</name>
<accession>A0A919PB88</accession>
<feature type="transmembrane region" description="Helical" evidence="2">
    <location>
        <begin position="391"/>
        <end position="413"/>
    </location>
</feature>
<feature type="transmembrane region" description="Helical" evidence="2">
    <location>
        <begin position="32"/>
        <end position="55"/>
    </location>
</feature>
<sequence length="423" mass="44528">MTAAPGVPGVPGRDAAEPVPARRARDPRTWPWWVQALAVYAAARAFSAVVLLVVASRQVASGWTGASPGYADYAGLMWDATWYRTIAEGGYPAQLPVGADGVVQQNAWAFFPLYPLLVRAVMAVTGGSWAVVAPTVSLLAGAGAVLLVHRTVVRGAPRAVAARPGLPLATVLLVSVFPTSVVLQVGYTESTALLLVAASLLAIVSRRYGWACAAVLALGFTRAVALPMAVVVAVHALVRWREWRASGTRPPARDLAGIAAVGVAAVVSGFAWLAICGWVTGVPDAYLQTQEAWRGAATTAPFAGWGYVPAFWFGDAAPWVVLAAAAFVVACLVTPSAWRLGRELHAWSAAYLLYLAAAVEPGSSLARFLLLAFPLAAATAGVVTRPRAARWAWTGGVAALMLVLQVVWVWQIWRFEPPAGWPP</sequence>
<feature type="transmembrane region" description="Helical" evidence="2">
    <location>
        <begin position="292"/>
        <end position="313"/>
    </location>
</feature>
<feature type="transmembrane region" description="Helical" evidence="2">
    <location>
        <begin position="211"/>
        <end position="238"/>
    </location>
</feature>
<feature type="transmembrane region" description="Helical" evidence="2">
    <location>
        <begin position="185"/>
        <end position="204"/>
    </location>
</feature>
<evidence type="ECO:0000313" key="4">
    <source>
        <dbReference type="Proteomes" id="UP000642125"/>
    </source>
</evidence>
<comment type="caution">
    <text evidence="3">The sequence shown here is derived from an EMBL/GenBank/DDBJ whole genome shotgun (WGS) entry which is preliminary data.</text>
</comment>
<dbReference type="AlphaFoldDB" id="A0A919PB88"/>
<gene>
    <name evidence="3" type="ORF">Cpa01nite_17760</name>
</gene>
<dbReference type="Proteomes" id="UP000642125">
    <property type="component" value="Unassembled WGS sequence"/>
</dbReference>
<feature type="transmembrane region" description="Helical" evidence="2">
    <location>
        <begin position="319"/>
        <end position="337"/>
    </location>
</feature>
<proteinExistence type="predicted"/>
<feature type="transmembrane region" description="Helical" evidence="2">
    <location>
        <begin position="258"/>
        <end position="280"/>
    </location>
</feature>
<reference evidence="3" key="1">
    <citation type="submission" date="2021-01" db="EMBL/GenBank/DDBJ databases">
        <title>Whole genome shotgun sequence of Cellulomonas pakistanensis NBRC 110800.</title>
        <authorList>
            <person name="Komaki H."/>
            <person name="Tamura T."/>
        </authorList>
    </citation>
    <scope>NUCLEOTIDE SEQUENCE</scope>
    <source>
        <strain evidence="3">NBRC 110800</strain>
    </source>
</reference>
<keyword evidence="2" id="KW-0472">Membrane</keyword>
<feature type="transmembrane region" description="Helical" evidence="2">
    <location>
        <begin position="120"/>
        <end position="148"/>
    </location>
</feature>
<evidence type="ECO:0000313" key="3">
    <source>
        <dbReference type="EMBL" id="GIG36395.1"/>
    </source>
</evidence>
<feature type="region of interest" description="Disordered" evidence="1">
    <location>
        <begin position="1"/>
        <end position="22"/>
    </location>
</feature>
<keyword evidence="4" id="KW-1185">Reference proteome</keyword>
<dbReference type="RefSeq" id="WP_239068649.1">
    <property type="nucleotide sequence ID" value="NZ_BONO01000011.1"/>
</dbReference>
<evidence type="ECO:0008006" key="5">
    <source>
        <dbReference type="Google" id="ProtNLM"/>
    </source>
</evidence>